<dbReference type="AlphaFoldDB" id="A0A0B6YG31"/>
<keyword evidence="1" id="KW-0472">Membrane</keyword>
<dbReference type="EMBL" id="HACG01007575">
    <property type="protein sequence ID" value="CEK54440.1"/>
    <property type="molecule type" value="Transcribed_RNA"/>
</dbReference>
<accession>A0A0B6YG31</accession>
<feature type="non-terminal residue" evidence="2">
    <location>
        <position position="70"/>
    </location>
</feature>
<keyword evidence="1" id="KW-1133">Transmembrane helix</keyword>
<sequence length="70" mass="7721">APVNGVPGSYWRIAVTVSTPIFILILESPLLYVPLQNGIKSNGCSHYTEIYPMQPQRVTSLFRNSTPSAE</sequence>
<feature type="non-terminal residue" evidence="2">
    <location>
        <position position="1"/>
    </location>
</feature>
<name>A0A0B6YG31_9EUPU</name>
<keyword evidence="1" id="KW-0812">Transmembrane</keyword>
<protein>
    <submittedName>
        <fullName evidence="2">Uncharacterized protein</fullName>
    </submittedName>
</protein>
<organism evidence="2">
    <name type="scientific">Arion vulgaris</name>
    <dbReference type="NCBI Taxonomy" id="1028688"/>
    <lineage>
        <taxon>Eukaryota</taxon>
        <taxon>Metazoa</taxon>
        <taxon>Spiralia</taxon>
        <taxon>Lophotrochozoa</taxon>
        <taxon>Mollusca</taxon>
        <taxon>Gastropoda</taxon>
        <taxon>Heterobranchia</taxon>
        <taxon>Euthyneura</taxon>
        <taxon>Panpulmonata</taxon>
        <taxon>Eupulmonata</taxon>
        <taxon>Stylommatophora</taxon>
        <taxon>Helicina</taxon>
        <taxon>Arionoidea</taxon>
        <taxon>Arionidae</taxon>
        <taxon>Arion</taxon>
    </lineage>
</organism>
<evidence type="ECO:0000256" key="1">
    <source>
        <dbReference type="SAM" id="Phobius"/>
    </source>
</evidence>
<proteinExistence type="predicted"/>
<gene>
    <name evidence="2" type="primary">ORF22807</name>
</gene>
<reference evidence="2" key="1">
    <citation type="submission" date="2014-12" db="EMBL/GenBank/DDBJ databases">
        <title>Insight into the proteome of Arion vulgaris.</title>
        <authorList>
            <person name="Aradska J."/>
            <person name="Bulat T."/>
            <person name="Smidak R."/>
            <person name="Sarate P."/>
            <person name="Gangsoo J."/>
            <person name="Sialana F."/>
            <person name="Bilban M."/>
            <person name="Lubec G."/>
        </authorList>
    </citation>
    <scope>NUCLEOTIDE SEQUENCE</scope>
    <source>
        <tissue evidence="2">Skin</tissue>
    </source>
</reference>
<feature type="transmembrane region" description="Helical" evidence="1">
    <location>
        <begin position="12"/>
        <end position="33"/>
    </location>
</feature>
<evidence type="ECO:0000313" key="2">
    <source>
        <dbReference type="EMBL" id="CEK54440.1"/>
    </source>
</evidence>